<proteinExistence type="predicted"/>
<name>A0A0B5NQZ3_BACTU</name>
<dbReference type="NCBIfam" id="NF005269">
    <property type="entry name" value="PRK06771.1"/>
    <property type="match status" value="1"/>
</dbReference>
<dbReference type="Proteomes" id="UP000031876">
    <property type="component" value="Chromosome"/>
</dbReference>
<keyword evidence="1" id="KW-0175">Coiled coil</keyword>
<keyword evidence="2" id="KW-0812">Transmembrane</keyword>
<evidence type="ECO:0000256" key="1">
    <source>
        <dbReference type="SAM" id="Coils"/>
    </source>
</evidence>
<feature type="coiled-coil region" evidence="1">
    <location>
        <begin position="18"/>
        <end position="45"/>
    </location>
</feature>
<dbReference type="OMA" id="WMVIPIV"/>
<evidence type="ECO:0000313" key="7">
    <source>
        <dbReference type="Proteomes" id="UP000297630"/>
    </source>
</evidence>
<evidence type="ECO:0000313" key="4">
    <source>
        <dbReference type="EMBL" id="QKH23144.1"/>
    </source>
</evidence>
<dbReference type="InterPro" id="IPR014719">
    <property type="entry name" value="Ribosomal_bL12_C/ClpS-like"/>
</dbReference>
<evidence type="ECO:0000313" key="5">
    <source>
        <dbReference type="EMBL" id="TFF46797.1"/>
    </source>
</evidence>
<accession>A0A0B5NQZ3</accession>
<feature type="transmembrane region" description="Helical" evidence="2">
    <location>
        <begin position="6"/>
        <end position="24"/>
    </location>
</feature>
<dbReference type="Proteomes" id="UP000501107">
    <property type="component" value="Chromosome"/>
</dbReference>
<gene>
    <name evidence="3" type="ORF">BF38_4609</name>
    <name evidence="5" type="ORF">EQ803_12125</name>
    <name evidence="4" type="ORF">FOC89_03765</name>
</gene>
<dbReference type="Gene3D" id="3.30.1390.10">
    <property type="match status" value="1"/>
</dbReference>
<dbReference type="EMBL" id="CP009335">
    <property type="protein sequence ID" value="AJG75822.1"/>
    <property type="molecule type" value="Genomic_DNA"/>
</dbReference>
<evidence type="ECO:0000313" key="8">
    <source>
        <dbReference type="Proteomes" id="UP000501107"/>
    </source>
</evidence>
<dbReference type="EMBL" id="SCLP01000004">
    <property type="protein sequence ID" value="TFF46797.1"/>
    <property type="molecule type" value="Genomic_DNA"/>
</dbReference>
<dbReference type="AlphaFoldDB" id="A0A0B5NQZ3"/>
<dbReference type="Proteomes" id="UP000297630">
    <property type="component" value="Unassembled WGS sequence"/>
</dbReference>
<dbReference type="RefSeq" id="WP_000397700.1">
    <property type="nucleotide sequence ID" value="NZ_CP009335.1"/>
</dbReference>
<evidence type="ECO:0000256" key="2">
    <source>
        <dbReference type="SAM" id="Phobius"/>
    </source>
</evidence>
<dbReference type="EMBL" id="CP053980">
    <property type="protein sequence ID" value="QKH23144.1"/>
    <property type="molecule type" value="Genomic_DNA"/>
</dbReference>
<keyword evidence="2" id="KW-0472">Membrane</keyword>
<dbReference type="GeneID" id="69531193"/>
<reference evidence="3 6" key="1">
    <citation type="journal article" date="2015" name="Genome Announc.">
        <title>Complete genome sequences for 35 biothreat assay-relevant bacillus species.</title>
        <authorList>
            <person name="Johnson S.L."/>
            <person name="Daligault H.E."/>
            <person name="Davenport K.W."/>
            <person name="Jaissle J."/>
            <person name="Frey K.G."/>
            <person name="Ladner J.T."/>
            <person name="Broomall S.M."/>
            <person name="Bishop-Lilly K.A."/>
            <person name="Bruce D.C."/>
            <person name="Gibbons H.S."/>
            <person name="Coyne S.R."/>
            <person name="Lo C.C."/>
            <person name="Meincke L."/>
            <person name="Munk A.C."/>
            <person name="Koroleva G.I."/>
            <person name="Rosenzweig C.N."/>
            <person name="Palacios G.F."/>
            <person name="Redden C.L."/>
            <person name="Minogue T.D."/>
            <person name="Chain P.S."/>
        </authorList>
    </citation>
    <scope>NUCLEOTIDE SEQUENCE [LARGE SCALE GENOMIC DNA]</scope>
    <source>
        <strain evidence="3 6">HD1011</strain>
    </source>
</reference>
<reference evidence="5 7" key="2">
    <citation type="submission" date="2019-01" db="EMBL/GenBank/DDBJ databases">
        <title>Draft genome sequence of Bacillus sp. DPC6431.</title>
        <authorList>
            <person name="Arbulu S."/>
            <person name="Murphy K."/>
            <person name="O'Sullivan O."/>
            <person name="Rea M.C."/>
            <person name="Hill C."/>
            <person name="Ross R.P."/>
        </authorList>
    </citation>
    <scope>NUCLEOTIDE SEQUENCE [LARGE SCALE GENOMIC DNA]</scope>
    <source>
        <strain evidence="5 7">DPC6431</strain>
    </source>
</reference>
<evidence type="ECO:0000313" key="6">
    <source>
        <dbReference type="Proteomes" id="UP000031876"/>
    </source>
</evidence>
<keyword evidence="2" id="KW-1133">Transmembrane helix</keyword>
<evidence type="ECO:0008006" key="9">
    <source>
        <dbReference type="Google" id="ProtNLM"/>
    </source>
</evidence>
<reference evidence="4 8" key="3">
    <citation type="submission" date="2020-05" db="EMBL/GenBank/DDBJ databases">
        <title>FDA dAtabase for Regulatory Grade micrObial Sequences (FDA-ARGOS): Supporting development and validation of Infectious Disease Dx tests.</title>
        <authorList>
            <person name="Nelson B."/>
            <person name="Plummer A."/>
            <person name="Tallon L."/>
            <person name="Sadzewicz L."/>
            <person name="Zhao X."/>
            <person name="Vavikolanu K."/>
            <person name="Mehta A."/>
            <person name="Aluvathingal J."/>
            <person name="Nadendla S."/>
            <person name="Myers T."/>
            <person name="Yan Y."/>
            <person name="Sichtig H."/>
        </authorList>
    </citation>
    <scope>NUCLEOTIDE SEQUENCE [LARGE SCALE GENOMIC DNA]</scope>
    <source>
        <strain evidence="4 8">FDAARGOS_795</strain>
    </source>
</reference>
<organism evidence="5 7">
    <name type="scientific">Bacillus thuringiensis</name>
    <dbReference type="NCBI Taxonomy" id="1428"/>
    <lineage>
        <taxon>Bacteria</taxon>
        <taxon>Bacillati</taxon>
        <taxon>Bacillota</taxon>
        <taxon>Bacilli</taxon>
        <taxon>Bacillales</taxon>
        <taxon>Bacillaceae</taxon>
        <taxon>Bacillus</taxon>
        <taxon>Bacillus cereus group</taxon>
    </lineage>
</organism>
<sequence>MEFWMIIPIAIFGFIYIVEKLNKIEKKTDARLKRMEDRLQLITKEMGIVDREPEINKELRQLMEEGKTVTAVKRVREAFGFSLLEAKQYVDKL</sequence>
<dbReference type="KEGG" id="btw:BF38_4609"/>
<evidence type="ECO:0000313" key="3">
    <source>
        <dbReference type="EMBL" id="AJG75822.1"/>
    </source>
</evidence>
<protein>
    <recommendedName>
        <fullName evidence="9">Ribosomal protein L7/L12 C-terminal domain-containing protein</fullName>
    </recommendedName>
</protein>